<proteinExistence type="predicted"/>
<dbReference type="InterPro" id="IPR050682">
    <property type="entry name" value="ModA/WtpA"/>
</dbReference>
<name>A0A291QW47_9BACT</name>
<keyword evidence="2" id="KW-1185">Reference proteome</keyword>
<reference evidence="1 2" key="1">
    <citation type="submission" date="2017-10" db="EMBL/GenBank/DDBJ databases">
        <title>Paenichitinophaga pekingensis gen. nov., sp. nov., isolated from activated sludge.</title>
        <authorList>
            <person name="Jin D."/>
            <person name="Kong X."/>
            <person name="Deng Y."/>
            <person name="Bai Z."/>
        </authorList>
    </citation>
    <scope>NUCLEOTIDE SEQUENCE [LARGE SCALE GENOMIC DNA]</scope>
    <source>
        <strain evidence="1 2">13</strain>
    </source>
</reference>
<dbReference type="PANTHER" id="PTHR30632:SF0">
    <property type="entry name" value="SULFATE-BINDING PROTEIN"/>
    <property type="match status" value="1"/>
</dbReference>
<dbReference type="Pfam" id="PF13531">
    <property type="entry name" value="SBP_bac_11"/>
    <property type="match status" value="1"/>
</dbReference>
<dbReference type="EMBL" id="CP023777">
    <property type="protein sequence ID" value="ATL48074.1"/>
    <property type="molecule type" value="Genomic_DNA"/>
</dbReference>
<dbReference type="KEGG" id="cbae:COR50_13370"/>
<protein>
    <submittedName>
        <fullName evidence="1">Sulfate-binding protein</fullName>
    </submittedName>
</protein>
<dbReference type="AlphaFoldDB" id="A0A291QW47"/>
<accession>A0A291QW47</accession>
<dbReference type="RefSeq" id="WP_098194451.1">
    <property type="nucleotide sequence ID" value="NZ_CP023777.1"/>
</dbReference>
<dbReference type="OrthoDB" id="9802127at2"/>
<dbReference type="SUPFAM" id="SSF53850">
    <property type="entry name" value="Periplasmic binding protein-like II"/>
    <property type="match status" value="1"/>
</dbReference>
<sequence>MKKIISCIGAGIITIAVQAQEHRFDPPWNDAPEAAVNFTVPGIDNVPDIYGDINDPQLVVFFAGNQFMCVDDLLAAFKKQYPQYKRVLVETLPPGILAKQIQGGSLTIGNMRITVQPDIYAAGKARVASMNTLFSDTATYAYNSLSLMVHQGNPKKVAGLKDLSREDLRISMPNPAWEGIAKQIEKAYIAAGGERLLEAVMKTKVADGSTWLTKIHHRESPLRILNEQSDVAPVWLSEVLYQERMHHPVESIKIPASENIRATYVIAKLKHAIHSCAATDFFNFMQSDEVKRIYRKYGFDTDG</sequence>
<dbReference type="Proteomes" id="UP000220133">
    <property type="component" value="Chromosome"/>
</dbReference>
<evidence type="ECO:0000313" key="1">
    <source>
        <dbReference type="EMBL" id="ATL48074.1"/>
    </source>
</evidence>
<dbReference type="Gene3D" id="3.40.190.10">
    <property type="entry name" value="Periplasmic binding protein-like II"/>
    <property type="match status" value="1"/>
</dbReference>
<evidence type="ECO:0000313" key="2">
    <source>
        <dbReference type="Proteomes" id="UP000220133"/>
    </source>
</evidence>
<dbReference type="PANTHER" id="PTHR30632">
    <property type="entry name" value="MOLYBDATE-BINDING PERIPLASMIC PROTEIN"/>
    <property type="match status" value="1"/>
</dbReference>
<organism evidence="1 2">
    <name type="scientific">Chitinophaga caeni</name>
    <dbReference type="NCBI Taxonomy" id="2029983"/>
    <lineage>
        <taxon>Bacteria</taxon>
        <taxon>Pseudomonadati</taxon>
        <taxon>Bacteroidota</taxon>
        <taxon>Chitinophagia</taxon>
        <taxon>Chitinophagales</taxon>
        <taxon>Chitinophagaceae</taxon>
        <taxon>Chitinophaga</taxon>
    </lineage>
</organism>
<gene>
    <name evidence="1" type="ORF">COR50_13370</name>
</gene>
<dbReference type="GO" id="GO:0015689">
    <property type="term" value="P:molybdate ion transport"/>
    <property type="evidence" value="ECO:0007669"/>
    <property type="project" value="TreeGrafter"/>
</dbReference>
<dbReference type="GO" id="GO:0030973">
    <property type="term" value="F:molybdate ion binding"/>
    <property type="evidence" value="ECO:0007669"/>
    <property type="project" value="TreeGrafter"/>
</dbReference>